<dbReference type="EMBL" id="KB456261">
    <property type="protein sequence ID" value="EMF14924.1"/>
    <property type="molecule type" value="Genomic_DNA"/>
</dbReference>
<dbReference type="Proteomes" id="UP000016931">
    <property type="component" value="Unassembled WGS sequence"/>
</dbReference>
<sequence>MTLRITTDNTFYLDIAHPDLCLCAEATAREHSKDDHNGPERESSLLSFCHRDSARPAFLDREGQCIL</sequence>
<name>M3DAR1_SPHMS</name>
<dbReference type="HOGENOM" id="CLU_2814051_0_0_1"/>
<organism evidence="1 2">
    <name type="scientific">Sphaerulina musiva (strain SO2202)</name>
    <name type="common">Poplar stem canker fungus</name>
    <name type="synonym">Septoria musiva</name>
    <dbReference type="NCBI Taxonomy" id="692275"/>
    <lineage>
        <taxon>Eukaryota</taxon>
        <taxon>Fungi</taxon>
        <taxon>Dikarya</taxon>
        <taxon>Ascomycota</taxon>
        <taxon>Pezizomycotina</taxon>
        <taxon>Dothideomycetes</taxon>
        <taxon>Dothideomycetidae</taxon>
        <taxon>Mycosphaerellales</taxon>
        <taxon>Mycosphaerellaceae</taxon>
        <taxon>Sphaerulina</taxon>
    </lineage>
</organism>
<dbReference type="AlphaFoldDB" id="M3DAR1"/>
<gene>
    <name evidence="1" type="ORF">SEPMUDRAFT_146948</name>
</gene>
<proteinExistence type="predicted"/>
<reference evidence="1 2" key="1">
    <citation type="journal article" date="2012" name="PLoS Pathog.">
        <title>Diverse lifestyles and strategies of plant pathogenesis encoded in the genomes of eighteen Dothideomycetes fungi.</title>
        <authorList>
            <person name="Ohm R.A."/>
            <person name="Feau N."/>
            <person name="Henrissat B."/>
            <person name="Schoch C.L."/>
            <person name="Horwitz B.A."/>
            <person name="Barry K.W."/>
            <person name="Condon B.J."/>
            <person name="Copeland A.C."/>
            <person name="Dhillon B."/>
            <person name="Glaser F."/>
            <person name="Hesse C.N."/>
            <person name="Kosti I."/>
            <person name="LaButti K."/>
            <person name="Lindquist E.A."/>
            <person name="Lucas S."/>
            <person name="Salamov A.A."/>
            <person name="Bradshaw R.E."/>
            <person name="Ciuffetti L."/>
            <person name="Hamelin R.C."/>
            <person name="Kema G.H.J."/>
            <person name="Lawrence C."/>
            <person name="Scott J.A."/>
            <person name="Spatafora J.W."/>
            <person name="Turgeon B.G."/>
            <person name="de Wit P.J.G.M."/>
            <person name="Zhong S."/>
            <person name="Goodwin S.B."/>
            <person name="Grigoriev I.V."/>
        </authorList>
    </citation>
    <scope>NUCLEOTIDE SEQUENCE [LARGE SCALE GENOMIC DNA]</scope>
    <source>
        <strain evidence="1 2">SO2202</strain>
    </source>
</reference>
<evidence type="ECO:0000313" key="1">
    <source>
        <dbReference type="EMBL" id="EMF14924.1"/>
    </source>
</evidence>
<evidence type="ECO:0000313" key="2">
    <source>
        <dbReference type="Proteomes" id="UP000016931"/>
    </source>
</evidence>
<dbReference type="RefSeq" id="XP_016763045.1">
    <property type="nucleotide sequence ID" value="XM_016903981.1"/>
</dbReference>
<protein>
    <submittedName>
        <fullName evidence="1">Uncharacterized protein</fullName>
    </submittedName>
</protein>
<dbReference type="GeneID" id="27901118"/>
<accession>M3DAR1</accession>
<keyword evidence="2" id="KW-1185">Reference proteome</keyword>